<keyword evidence="3" id="KW-1185">Reference proteome</keyword>
<sequence>NGFKKKDDQESMEDEMFYMYGSTAAHIKEETEYVRTIRATLEKIQSQLFRDELYSKNTQEKLEATREAGAGAIRDATRKLYENYNKRSEQLRKSHEEEKHPLQVSAADHEDRLKKSIEKLNDVAEKIQEKHSRIFELEKLMERMEADEVFTVEEQINHLQRLMMSQHQNLRSLIQEIEDLKARLKEQDTTIGELKEKVSFLECQNKELKYKVQHWSDPSKIKVTKFTLVNESMLRKTTPYHMLMKHKNS</sequence>
<dbReference type="AlphaFoldDB" id="A0A8J6FHV2"/>
<dbReference type="Proteomes" id="UP000770717">
    <property type="component" value="Unassembled WGS sequence"/>
</dbReference>
<dbReference type="InterPro" id="IPR051375">
    <property type="entry name" value="Tuftelin_GRINL1A/MYZAP/CCD68"/>
</dbReference>
<protein>
    <submittedName>
        <fullName evidence="2">Uncharacterized protein</fullName>
    </submittedName>
</protein>
<feature type="region of interest" description="Disordered" evidence="1">
    <location>
        <begin position="88"/>
        <end position="108"/>
    </location>
</feature>
<evidence type="ECO:0000313" key="3">
    <source>
        <dbReference type="Proteomes" id="UP000770717"/>
    </source>
</evidence>
<dbReference type="EMBL" id="WNTK01000003">
    <property type="protein sequence ID" value="KAG9488363.1"/>
    <property type="molecule type" value="Genomic_DNA"/>
</dbReference>
<gene>
    <name evidence="2" type="ORF">GDO78_007919</name>
</gene>
<accession>A0A8J6FHV2</accession>
<proteinExistence type="predicted"/>
<dbReference type="PANTHER" id="PTHR23171">
    <property type="entry name" value="GDOWN1"/>
    <property type="match status" value="1"/>
</dbReference>
<organism evidence="2 3">
    <name type="scientific">Eleutherodactylus coqui</name>
    <name type="common">Puerto Rican coqui</name>
    <dbReference type="NCBI Taxonomy" id="57060"/>
    <lineage>
        <taxon>Eukaryota</taxon>
        <taxon>Metazoa</taxon>
        <taxon>Chordata</taxon>
        <taxon>Craniata</taxon>
        <taxon>Vertebrata</taxon>
        <taxon>Euteleostomi</taxon>
        <taxon>Amphibia</taxon>
        <taxon>Batrachia</taxon>
        <taxon>Anura</taxon>
        <taxon>Neobatrachia</taxon>
        <taxon>Hyloidea</taxon>
        <taxon>Eleutherodactylidae</taxon>
        <taxon>Eleutherodactylinae</taxon>
        <taxon>Eleutherodactylus</taxon>
        <taxon>Eleutherodactylus</taxon>
    </lineage>
</organism>
<feature type="non-terminal residue" evidence="2">
    <location>
        <position position="249"/>
    </location>
</feature>
<reference evidence="2" key="1">
    <citation type="thesis" date="2020" institute="ProQuest LLC" country="789 East Eisenhower Parkway, Ann Arbor, MI, USA">
        <title>Comparative Genomics and Chromosome Evolution.</title>
        <authorList>
            <person name="Mudd A.B."/>
        </authorList>
    </citation>
    <scope>NUCLEOTIDE SEQUENCE</scope>
    <source>
        <strain evidence="2">HN-11 Male</strain>
        <tissue evidence="2">Kidney and liver</tissue>
    </source>
</reference>
<evidence type="ECO:0000313" key="2">
    <source>
        <dbReference type="EMBL" id="KAG9488363.1"/>
    </source>
</evidence>
<dbReference type="OrthoDB" id="9391002at2759"/>
<comment type="caution">
    <text evidence="2">The sequence shown here is derived from an EMBL/GenBank/DDBJ whole genome shotgun (WGS) entry which is preliminary data.</text>
</comment>
<dbReference type="GO" id="GO:0035556">
    <property type="term" value="P:intracellular signal transduction"/>
    <property type="evidence" value="ECO:0007669"/>
    <property type="project" value="TreeGrafter"/>
</dbReference>
<dbReference type="PANTHER" id="PTHR23171:SF3">
    <property type="entry name" value="COILED-COIL DOMAIN-CONTAINING PROTEIN 68"/>
    <property type="match status" value="1"/>
</dbReference>
<name>A0A8J6FHV2_ELECQ</name>
<evidence type="ECO:0000256" key="1">
    <source>
        <dbReference type="SAM" id="MobiDB-lite"/>
    </source>
</evidence>